<organism evidence="11 12">
    <name type="scientific">Chitinophaga skermanii</name>
    <dbReference type="NCBI Taxonomy" id="331697"/>
    <lineage>
        <taxon>Bacteria</taxon>
        <taxon>Pseudomonadati</taxon>
        <taxon>Bacteroidota</taxon>
        <taxon>Chitinophagia</taxon>
        <taxon>Chitinophagales</taxon>
        <taxon>Chitinophagaceae</taxon>
        <taxon>Chitinophaga</taxon>
    </lineage>
</organism>
<dbReference type="GO" id="GO:0006528">
    <property type="term" value="P:asparagine metabolic process"/>
    <property type="evidence" value="ECO:0007669"/>
    <property type="project" value="InterPro"/>
</dbReference>
<dbReference type="Pfam" id="PF17763">
    <property type="entry name" value="Asparaginase_C"/>
    <property type="match status" value="1"/>
</dbReference>
<dbReference type="Gene3D" id="3.40.50.1170">
    <property type="entry name" value="L-asparaginase, N-terminal domain"/>
    <property type="match status" value="1"/>
</dbReference>
<feature type="binding site" evidence="4">
    <location>
        <position position="112"/>
    </location>
    <ligand>
        <name>substrate</name>
    </ligand>
</feature>
<keyword evidence="12" id="KW-1185">Reference proteome</keyword>
<reference evidence="11 12" key="1">
    <citation type="submission" date="2018-06" db="EMBL/GenBank/DDBJ databases">
        <title>Genomic Encyclopedia of Archaeal and Bacterial Type Strains, Phase II (KMG-II): from individual species to whole genera.</title>
        <authorList>
            <person name="Goeker M."/>
        </authorList>
    </citation>
    <scope>NUCLEOTIDE SEQUENCE [LARGE SCALE GENOMIC DNA]</scope>
    <source>
        <strain evidence="11 12">DSM 23857</strain>
    </source>
</reference>
<dbReference type="InterPro" id="IPR036152">
    <property type="entry name" value="Asp/glu_Ase-like_sf"/>
</dbReference>
<dbReference type="AlphaFoldDB" id="A0A327QDA6"/>
<dbReference type="RefSeq" id="WP_111599248.1">
    <property type="nucleotide sequence ID" value="NZ_QLLL01000007.1"/>
</dbReference>
<evidence type="ECO:0000256" key="3">
    <source>
        <dbReference type="PIRSR" id="PIRSR001220-1"/>
    </source>
</evidence>
<evidence type="ECO:0000259" key="10">
    <source>
        <dbReference type="Pfam" id="PF17763"/>
    </source>
</evidence>
<dbReference type="InterPro" id="IPR027473">
    <property type="entry name" value="L-asparaginase_C"/>
</dbReference>
<feature type="active site" description="O-isoaspartyl threonine intermediate" evidence="3">
    <location>
        <position position="66"/>
    </location>
</feature>
<dbReference type="CDD" id="cd08964">
    <property type="entry name" value="L-asparaginase_II"/>
    <property type="match status" value="1"/>
</dbReference>
<dbReference type="Proteomes" id="UP000249547">
    <property type="component" value="Unassembled WGS sequence"/>
</dbReference>
<feature type="chain" id="PRO_5016382585" evidence="8">
    <location>
        <begin position="31"/>
        <end position="382"/>
    </location>
</feature>
<feature type="binding site" evidence="4">
    <location>
        <begin position="145"/>
        <end position="146"/>
    </location>
    <ligand>
        <name>substrate</name>
    </ligand>
</feature>
<dbReference type="InterPro" id="IPR037152">
    <property type="entry name" value="L-asparaginase_N_sf"/>
</dbReference>
<gene>
    <name evidence="11" type="ORF">LX64_03829</name>
</gene>
<feature type="domain" description="Asparaginase/glutaminase C-terminal" evidence="10">
    <location>
        <begin position="269"/>
        <end position="379"/>
    </location>
</feature>
<dbReference type="InterPro" id="IPR006034">
    <property type="entry name" value="Asparaginase/glutaminase-like"/>
</dbReference>
<evidence type="ECO:0000256" key="8">
    <source>
        <dbReference type="SAM" id="SignalP"/>
    </source>
</evidence>
<dbReference type="PROSITE" id="PS00144">
    <property type="entry name" value="ASN_GLN_ASE_1"/>
    <property type="match status" value="1"/>
</dbReference>
<dbReference type="SMART" id="SM00870">
    <property type="entry name" value="Asparaginase"/>
    <property type="match status" value="1"/>
</dbReference>
<dbReference type="EMBL" id="QLLL01000007">
    <property type="protein sequence ID" value="RAJ01612.1"/>
    <property type="molecule type" value="Genomic_DNA"/>
</dbReference>
<sequence length="382" mass="40775">MKRTLLFRWALPVLFSVAILSQFAPNTAHAQKRKKTKVEDVPTPQTVKRQHNPNLPNVIILATGGTIAGAGESAVGTAYTAGQLPIESLLAAVPEASKVANITGEQVAQVGSQAMNDTVWLKLAKRINELAKRSDVHGFVITHGTDTQEETALFLQLTVKTDKPVVLVGAMRSATAISADGPKNLYDAIVTAASNTSKGKGVVVCMNDNLYSARDVEKMNTTNVDAFKAPNAGPVGFVLDGKVAWYNMPLRKHTLDAEFDITNVTELPKVDIVYGYSNLDPAAFNAFVNSGSKGIVIAGVGNGNLYPALEAPIKAATAKGIAVVRSSRVGSGRVTLDAETDDKGLGTVASDEFNPQKARVLLQLALLKTNNQQAIQEMFFRY</sequence>
<feature type="domain" description="L-asparaginase N-terminal" evidence="9">
    <location>
        <begin position="57"/>
        <end position="249"/>
    </location>
</feature>
<protein>
    <submittedName>
        <fullName evidence="11">L-asparaginase</fullName>
    </submittedName>
</protein>
<dbReference type="InterPro" id="IPR020827">
    <property type="entry name" value="Asparaginase/glutaminase_AS1"/>
</dbReference>
<evidence type="ECO:0000259" key="9">
    <source>
        <dbReference type="Pfam" id="PF00710"/>
    </source>
</evidence>
<dbReference type="SUPFAM" id="SSF53774">
    <property type="entry name" value="Glutaminase/Asparaginase"/>
    <property type="match status" value="1"/>
</dbReference>
<keyword evidence="8" id="KW-0732">Signal</keyword>
<dbReference type="PANTHER" id="PTHR11707">
    <property type="entry name" value="L-ASPARAGINASE"/>
    <property type="match status" value="1"/>
</dbReference>
<evidence type="ECO:0000256" key="6">
    <source>
        <dbReference type="RuleBase" id="RU004456"/>
    </source>
</evidence>
<dbReference type="PANTHER" id="PTHR11707:SF28">
    <property type="entry name" value="60 KDA LYSOPHOSPHOLIPASE"/>
    <property type="match status" value="1"/>
</dbReference>
<dbReference type="GO" id="GO:0004067">
    <property type="term" value="F:asparaginase activity"/>
    <property type="evidence" value="ECO:0007669"/>
    <property type="project" value="UniProtKB-UniRule"/>
</dbReference>
<dbReference type="PRINTS" id="PR00139">
    <property type="entry name" value="ASNGLNASE"/>
</dbReference>
<dbReference type="InterPro" id="IPR027474">
    <property type="entry name" value="L-asparaginase_N"/>
</dbReference>
<feature type="active site" evidence="5">
    <location>
        <position position="66"/>
    </location>
</feature>
<dbReference type="OrthoDB" id="9788068at2"/>
<comment type="caution">
    <text evidence="11">The sequence shown here is derived from an EMBL/GenBank/DDBJ whole genome shotgun (WGS) entry which is preliminary data.</text>
</comment>
<feature type="signal peptide" evidence="8">
    <location>
        <begin position="1"/>
        <end position="30"/>
    </location>
</feature>
<dbReference type="FunFam" id="3.40.50.1170:FF:000001">
    <property type="entry name" value="L-asparaginase 2"/>
    <property type="match status" value="1"/>
</dbReference>
<feature type="compositionally biased region" description="Polar residues" evidence="7">
    <location>
        <begin position="43"/>
        <end position="52"/>
    </location>
</feature>
<evidence type="ECO:0000256" key="1">
    <source>
        <dbReference type="ARBA" id="ARBA00010518"/>
    </source>
</evidence>
<name>A0A327QDA6_9BACT</name>
<keyword evidence="2" id="KW-0378">Hydrolase</keyword>
<evidence type="ECO:0000313" key="12">
    <source>
        <dbReference type="Proteomes" id="UP000249547"/>
    </source>
</evidence>
<dbReference type="Pfam" id="PF00710">
    <property type="entry name" value="Asparaginase"/>
    <property type="match status" value="1"/>
</dbReference>
<evidence type="ECO:0000256" key="2">
    <source>
        <dbReference type="ARBA" id="ARBA00022801"/>
    </source>
</evidence>
<proteinExistence type="inferred from homology"/>
<dbReference type="PIRSF" id="PIRSF500176">
    <property type="entry name" value="L_ASNase"/>
    <property type="match status" value="1"/>
</dbReference>
<evidence type="ECO:0000256" key="7">
    <source>
        <dbReference type="SAM" id="MobiDB-lite"/>
    </source>
</evidence>
<comment type="similarity">
    <text evidence="1 6">Belongs to the asparaginase 1 family.</text>
</comment>
<dbReference type="PROSITE" id="PS51732">
    <property type="entry name" value="ASN_GLN_ASE_3"/>
    <property type="match status" value="1"/>
</dbReference>
<feature type="region of interest" description="Disordered" evidence="7">
    <location>
        <begin position="30"/>
        <end position="52"/>
    </location>
</feature>
<evidence type="ECO:0000256" key="4">
    <source>
        <dbReference type="PIRSR" id="PIRSR001220-2"/>
    </source>
</evidence>
<dbReference type="Gene3D" id="3.40.50.40">
    <property type="match status" value="1"/>
</dbReference>
<evidence type="ECO:0000256" key="5">
    <source>
        <dbReference type="PROSITE-ProRule" id="PRU10099"/>
    </source>
</evidence>
<dbReference type="InterPro" id="IPR004550">
    <property type="entry name" value="AsnASE_II"/>
</dbReference>
<evidence type="ECO:0000313" key="11">
    <source>
        <dbReference type="EMBL" id="RAJ01612.1"/>
    </source>
</evidence>
<dbReference type="NCBIfam" id="TIGR00520">
    <property type="entry name" value="asnASE_II"/>
    <property type="match status" value="1"/>
</dbReference>
<dbReference type="PIRSF" id="PIRSF001220">
    <property type="entry name" value="L-ASNase_gatD"/>
    <property type="match status" value="1"/>
</dbReference>
<accession>A0A327QDA6</accession>
<dbReference type="InterPro" id="IPR040919">
    <property type="entry name" value="Asparaginase_C"/>
</dbReference>